<feature type="non-terminal residue" evidence="1">
    <location>
        <position position="70"/>
    </location>
</feature>
<reference evidence="1 2" key="1">
    <citation type="submission" date="2024-05" db="EMBL/GenBank/DDBJ databases">
        <title>Genome sequencing and assembly of Indian major carp, Cirrhinus mrigala (Hamilton, 1822).</title>
        <authorList>
            <person name="Mohindra V."/>
            <person name="Chowdhury L.M."/>
            <person name="Lal K."/>
            <person name="Jena J.K."/>
        </authorList>
    </citation>
    <scope>NUCLEOTIDE SEQUENCE [LARGE SCALE GENOMIC DNA]</scope>
    <source>
        <strain evidence="1">CM1030</strain>
        <tissue evidence="1">Blood</tissue>
    </source>
</reference>
<evidence type="ECO:0000313" key="2">
    <source>
        <dbReference type="Proteomes" id="UP001529510"/>
    </source>
</evidence>
<gene>
    <name evidence="1" type="ORF">M9458_023279</name>
</gene>
<dbReference type="AlphaFoldDB" id="A0ABD0Q5F6"/>
<dbReference type="EMBL" id="JAMKFB020000011">
    <property type="protein sequence ID" value="KAL0180873.1"/>
    <property type="molecule type" value="Genomic_DNA"/>
</dbReference>
<sequence length="70" mass="7546">LPLTNITAPTGAVAFPGLAYTGTLDTTLTPLMPPEKISITSFRPELLEEVKDVLIPASMLKVHHHQIIGK</sequence>
<proteinExistence type="predicted"/>
<feature type="non-terminal residue" evidence="1">
    <location>
        <position position="1"/>
    </location>
</feature>
<dbReference type="Proteomes" id="UP001529510">
    <property type="component" value="Unassembled WGS sequence"/>
</dbReference>
<organism evidence="1 2">
    <name type="scientific">Cirrhinus mrigala</name>
    <name type="common">Mrigala</name>
    <dbReference type="NCBI Taxonomy" id="683832"/>
    <lineage>
        <taxon>Eukaryota</taxon>
        <taxon>Metazoa</taxon>
        <taxon>Chordata</taxon>
        <taxon>Craniata</taxon>
        <taxon>Vertebrata</taxon>
        <taxon>Euteleostomi</taxon>
        <taxon>Actinopterygii</taxon>
        <taxon>Neopterygii</taxon>
        <taxon>Teleostei</taxon>
        <taxon>Ostariophysi</taxon>
        <taxon>Cypriniformes</taxon>
        <taxon>Cyprinidae</taxon>
        <taxon>Labeoninae</taxon>
        <taxon>Labeonini</taxon>
        <taxon>Cirrhinus</taxon>
    </lineage>
</organism>
<evidence type="ECO:0008006" key="3">
    <source>
        <dbReference type="Google" id="ProtNLM"/>
    </source>
</evidence>
<accession>A0ABD0Q5F6</accession>
<keyword evidence="2" id="KW-1185">Reference proteome</keyword>
<comment type="caution">
    <text evidence="1">The sequence shown here is derived from an EMBL/GenBank/DDBJ whole genome shotgun (WGS) entry which is preliminary data.</text>
</comment>
<protein>
    <recommendedName>
        <fullName evidence="3">Interphotoreceptor retinoid-binding protein</fullName>
    </recommendedName>
</protein>
<evidence type="ECO:0000313" key="1">
    <source>
        <dbReference type="EMBL" id="KAL0180873.1"/>
    </source>
</evidence>
<name>A0ABD0Q5F6_CIRMR</name>